<reference evidence="1" key="2">
    <citation type="journal article" date="2015" name="Fish Shellfish Immunol.">
        <title>Early steps in the European eel (Anguilla anguilla)-Vibrio vulnificus interaction in the gills: Role of the RtxA13 toxin.</title>
        <authorList>
            <person name="Callol A."/>
            <person name="Pajuelo D."/>
            <person name="Ebbesson L."/>
            <person name="Teles M."/>
            <person name="MacKenzie S."/>
            <person name="Amaro C."/>
        </authorList>
    </citation>
    <scope>NUCLEOTIDE SEQUENCE</scope>
</reference>
<protein>
    <submittedName>
        <fullName evidence="1">Uncharacterized protein</fullName>
    </submittedName>
</protein>
<dbReference type="AlphaFoldDB" id="A0A0E9T404"/>
<accession>A0A0E9T404</accession>
<reference evidence="1" key="1">
    <citation type="submission" date="2014-11" db="EMBL/GenBank/DDBJ databases">
        <authorList>
            <person name="Amaro Gonzalez C."/>
        </authorList>
    </citation>
    <scope>NUCLEOTIDE SEQUENCE</scope>
</reference>
<sequence length="46" mass="5238">MQFSISPEINLFFVTLIHFQTPEPLFTVVNAPQQPKTNKYPLNCSG</sequence>
<proteinExistence type="predicted"/>
<organism evidence="1">
    <name type="scientific">Anguilla anguilla</name>
    <name type="common">European freshwater eel</name>
    <name type="synonym">Muraena anguilla</name>
    <dbReference type="NCBI Taxonomy" id="7936"/>
    <lineage>
        <taxon>Eukaryota</taxon>
        <taxon>Metazoa</taxon>
        <taxon>Chordata</taxon>
        <taxon>Craniata</taxon>
        <taxon>Vertebrata</taxon>
        <taxon>Euteleostomi</taxon>
        <taxon>Actinopterygii</taxon>
        <taxon>Neopterygii</taxon>
        <taxon>Teleostei</taxon>
        <taxon>Anguilliformes</taxon>
        <taxon>Anguillidae</taxon>
        <taxon>Anguilla</taxon>
    </lineage>
</organism>
<dbReference type="EMBL" id="GBXM01060278">
    <property type="protein sequence ID" value="JAH48299.1"/>
    <property type="molecule type" value="Transcribed_RNA"/>
</dbReference>
<name>A0A0E9T404_ANGAN</name>
<evidence type="ECO:0000313" key="1">
    <source>
        <dbReference type="EMBL" id="JAH48299.1"/>
    </source>
</evidence>